<evidence type="ECO:0000313" key="2">
    <source>
        <dbReference type="EMBL" id="CAK9045642.1"/>
    </source>
</evidence>
<proteinExistence type="predicted"/>
<evidence type="ECO:0000313" key="3">
    <source>
        <dbReference type="Proteomes" id="UP001642484"/>
    </source>
</evidence>
<dbReference type="EMBL" id="CAXAMN010015391">
    <property type="protein sequence ID" value="CAK9045642.1"/>
    <property type="molecule type" value="Genomic_DNA"/>
</dbReference>
<protein>
    <submittedName>
        <fullName evidence="2">Uncharacterized protein</fullName>
    </submittedName>
</protein>
<accession>A0ABP0M2C7</accession>
<feature type="compositionally biased region" description="Basic residues" evidence="1">
    <location>
        <begin position="97"/>
        <end position="111"/>
    </location>
</feature>
<comment type="caution">
    <text evidence="2">The sequence shown here is derived from an EMBL/GenBank/DDBJ whole genome shotgun (WGS) entry which is preliminary data.</text>
</comment>
<name>A0ABP0M2C7_9DINO</name>
<organism evidence="2 3">
    <name type="scientific">Durusdinium trenchii</name>
    <dbReference type="NCBI Taxonomy" id="1381693"/>
    <lineage>
        <taxon>Eukaryota</taxon>
        <taxon>Sar</taxon>
        <taxon>Alveolata</taxon>
        <taxon>Dinophyceae</taxon>
        <taxon>Suessiales</taxon>
        <taxon>Symbiodiniaceae</taxon>
        <taxon>Durusdinium</taxon>
    </lineage>
</organism>
<keyword evidence="3" id="KW-1185">Reference proteome</keyword>
<feature type="region of interest" description="Disordered" evidence="1">
    <location>
        <begin position="97"/>
        <end position="120"/>
    </location>
</feature>
<gene>
    <name evidence="2" type="ORF">CCMP2556_LOCUS23814</name>
</gene>
<evidence type="ECO:0000256" key="1">
    <source>
        <dbReference type="SAM" id="MobiDB-lite"/>
    </source>
</evidence>
<dbReference type="Proteomes" id="UP001642484">
    <property type="component" value="Unassembled WGS sequence"/>
</dbReference>
<sequence>MVMSDAALDLVLQKWAWAKGEEAAMKKTIEMCKTQIEKAMKERSSMEIITDNYEVKKSMRKTEHVSKKDLPAAIWSKYAKTSEFSVLAFKSKKAMKGKAKAAPKAKSKAKAKSTAMKSNK</sequence>
<reference evidence="2 3" key="1">
    <citation type="submission" date="2024-02" db="EMBL/GenBank/DDBJ databases">
        <authorList>
            <person name="Chen Y."/>
            <person name="Shah S."/>
            <person name="Dougan E. K."/>
            <person name="Thang M."/>
            <person name="Chan C."/>
        </authorList>
    </citation>
    <scope>NUCLEOTIDE SEQUENCE [LARGE SCALE GENOMIC DNA]</scope>
</reference>